<keyword evidence="4 8" id="KW-0831">Ubiquinone biosynthesis</keyword>
<gene>
    <name evidence="10" type="primary">COQ9</name>
    <name evidence="10" type="ORF">HK100_000030</name>
</gene>
<comment type="function">
    <text evidence="8">Membrane-associated protein that warps the membrane surface to access and bind aromatic isoprenes with high specificity, including ubiquinone (CoQ) isoprene intermediates and presents them directly to Coq7, therefore facilitating the Coq7-mediated hydroxylase step. Participates in the biosynthesis of coenzyme Q, also named ubiquinone, an essential lipid-soluble electron transporter for aerobic cellular respiration.</text>
</comment>
<dbReference type="GO" id="GO:0008289">
    <property type="term" value="F:lipid binding"/>
    <property type="evidence" value="ECO:0007669"/>
    <property type="project" value="UniProtKB-UniRule"/>
</dbReference>
<dbReference type="GO" id="GO:0006744">
    <property type="term" value="P:ubiquinone biosynthetic process"/>
    <property type="evidence" value="ECO:0007669"/>
    <property type="project" value="UniProtKB-UniRule"/>
</dbReference>
<dbReference type="Proteomes" id="UP001211907">
    <property type="component" value="Unassembled WGS sequence"/>
</dbReference>
<dbReference type="Pfam" id="PF08511">
    <property type="entry name" value="COQ9"/>
    <property type="match status" value="1"/>
</dbReference>
<dbReference type="PANTHER" id="PTHR21427:SF19">
    <property type="entry name" value="UBIQUINONE BIOSYNTHESIS PROTEIN COQ9, MITOCHONDRIAL"/>
    <property type="match status" value="1"/>
</dbReference>
<keyword evidence="5" id="KW-0809">Transit peptide</keyword>
<sequence>MFVRTRQAMVGLGKRVLMRRRGYVTAAPDVRAIRITAGAGGEGAEGAEGGDLARLLIRTALDDGHVTAHGFTWTALRSASTARGLSAMAASAVARGPVALAEQFVVEATARLSADAALAAELAQLQHQHQHQHQHRGMTARVRTVVARRLAYVQPLAHVWPGALALMAQPAHAPAAVANLAALADEMWHVAGDRDARADAACAWYSKRGLLAAVYAATELFMTTDKSPAFVDSLAFLDRRLQDLASAARASNDLSAAAVFGFKSAKGLLASRGLLK</sequence>
<evidence type="ECO:0000256" key="3">
    <source>
        <dbReference type="ARBA" id="ARBA00010766"/>
    </source>
</evidence>
<dbReference type="InterPro" id="IPR012762">
    <property type="entry name" value="Ubiq_biosynth_COQ9"/>
</dbReference>
<evidence type="ECO:0000313" key="11">
    <source>
        <dbReference type="Proteomes" id="UP001211907"/>
    </source>
</evidence>
<evidence type="ECO:0000256" key="6">
    <source>
        <dbReference type="ARBA" id="ARBA00023121"/>
    </source>
</evidence>
<feature type="domain" description="COQ9 C-terminal" evidence="9">
    <location>
        <begin position="173"/>
        <end position="246"/>
    </location>
</feature>
<keyword evidence="7 8" id="KW-0496">Mitochondrion</keyword>
<evidence type="ECO:0000313" key="10">
    <source>
        <dbReference type="EMBL" id="KAJ3142601.1"/>
    </source>
</evidence>
<comment type="caution">
    <text evidence="10">The sequence shown here is derived from an EMBL/GenBank/DDBJ whole genome shotgun (WGS) entry which is preliminary data.</text>
</comment>
<evidence type="ECO:0000256" key="2">
    <source>
        <dbReference type="ARBA" id="ARBA00004749"/>
    </source>
</evidence>
<proteinExistence type="inferred from homology"/>
<dbReference type="AlphaFoldDB" id="A0AAD5TCK3"/>
<keyword evidence="6 8" id="KW-0446">Lipid-binding</keyword>
<dbReference type="PANTHER" id="PTHR21427">
    <property type="entry name" value="UBIQUINONE BIOSYNTHESIS PROTEIN COQ9, MITOCHONDRIAL"/>
    <property type="match status" value="1"/>
</dbReference>
<dbReference type="InterPro" id="IPR013718">
    <property type="entry name" value="COQ9_C"/>
</dbReference>
<dbReference type="GO" id="GO:0005743">
    <property type="term" value="C:mitochondrial inner membrane"/>
    <property type="evidence" value="ECO:0007669"/>
    <property type="project" value="TreeGrafter"/>
</dbReference>
<reference evidence="10" key="1">
    <citation type="submission" date="2020-05" db="EMBL/GenBank/DDBJ databases">
        <title>Phylogenomic resolution of chytrid fungi.</title>
        <authorList>
            <person name="Stajich J.E."/>
            <person name="Amses K."/>
            <person name="Simmons R."/>
            <person name="Seto K."/>
            <person name="Myers J."/>
            <person name="Bonds A."/>
            <person name="Quandt C.A."/>
            <person name="Barry K."/>
            <person name="Liu P."/>
            <person name="Grigoriev I."/>
            <person name="Longcore J.E."/>
            <person name="James T.Y."/>
        </authorList>
    </citation>
    <scope>NUCLEOTIDE SEQUENCE</scope>
    <source>
        <strain evidence="10">JEL0513</strain>
    </source>
</reference>
<evidence type="ECO:0000256" key="5">
    <source>
        <dbReference type="ARBA" id="ARBA00022946"/>
    </source>
</evidence>
<comment type="subcellular location">
    <subcellularLocation>
        <location evidence="1 8">Mitochondrion</location>
    </subcellularLocation>
</comment>
<dbReference type="Gene3D" id="1.10.357.10">
    <property type="entry name" value="Tetracycline Repressor, domain 2"/>
    <property type="match status" value="1"/>
</dbReference>
<evidence type="ECO:0000256" key="4">
    <source>
        <dbReference type="ARBA" id="ARBA00022688"/>
    </source>
</evidence>
<name>A0AAD5TCK3_9FUNG</name>
<organism evidence="10 11">
    <name type="scientific">Physocladia obscura</name>
    <dbReference type="NCBI Taxonomy" id="109957"/>
    <lineage>
        <taxon>Eukaryota</taxon>
        <taxon>Fungi</taxon>
        <taxon>Fungi incertae sedis</taxon>
        <taxon>Chytridiomycota</taxon>
        <taxon>Chytridiomycota incertae sedis</taxon>
        <taxon>Chytridiomycetes</taxon>
        <taxon>Chytridiales</taxon>
        <taxon>Chytriomycetaceae</taxon>
        <taxon>Physocladia</taxon>
    </lineage>
</organism>
<accession>A0AAD5TCK3</accession>
<dbReference type="EMBL" id="JADGJH010000010">
    <property type="protein sequence ID" value="KAJ3142601.1"/>
    <property type="molecule type" value="Genomic_DNA"/>
</dbReference>
<evidence type="ECO:0000256" key="7">
    <source>
        <dbReference type="ARBA" id="ARBA00023128"/>
    </source>
</evidence>
<dbReference type="NCBIfam" id="TIGR02396">
    <property type="entry name" value="diverge_rpsU"/>
    <property type="match status" value="1"/>
</dbReference>
<keyword evidence="11" id="KW-1185">Reference proteome</keyword>
<protein>
    <recommendedName>
        <fullName evidence="8">Ubiquinone biosynthesis protein</fullName>
    </recommendedName>
</protein>
<evidence type="ECO:0000259" key="9">
    <source>
        <dbReference type="Pfam" id="PF08511"/>
    </source>
</evidence>
<keyword evidence="10" id="KW-0830">Ubiquinone</keyword>
<comment type="similarity">
    <text evidence="3 8">Belongs to the COQ9 family.</text>
</comment>
<evidence type="ECO:0000256" key="1">
    <source>
        <dbReference type="ARBA" id="ARBA00004173"/>
    </source>
</evidence>
<evidence type="ECO:0000256" key="8">
    <source>
        <dbReference type="RuleBase" id="RU366063"/>
    </source>
</evidence>
<comment type="pathway">
    <text evidence="2 8">Cofactor biosynthesis; ubiquinone biosynthesis.</text>
</comment>